<dbReference type="Proteomes" id="UP000184522">
    <property type="component" value="Unassembled WGS sequence"/>
</dbReference>
<name>A0A1M5L4B0_9FLAO</name>
<dbReference type="PROSITE" id="PS51186">
    <property type="entry name" value="GNAT"/>
    <property type="match status" value="1"/>
</dbReference>
<evidence type="ECO:0000259" key="3">
    <source>
        <dbReference type="PROSITE" id="PS51186"/>
    </source>
</evidence>
<gene>
    <name evidence="4" type="ORF">SAMN05444148_0520</name>
</gene>
<proteinExistence type="predicted"/>
<dbReference type="GO" id="GO:0008080">
    <property type="term" value="F:N-acetyltransferase activity"/>
    <property type="evidence" value="ECO:0007669"/>
    <property type="project" value="TreeGrafter"/>
</dbReference>
<dbReference type="InterPro" id="IPR016181">
    <property type="entry name" value="Acyl_CoA_acyltransferase"/>
</dbReference>
<evidence type="ECO:0000313" key="5">
    <source>
        <dbReference type="Proteomes" id="UP000184522"/>
    </source>
</evidence>
<accession>A0A1M5L4B0</accession>
<dbReference type="PANTHER" id="PTHR10545">
    <property type="entry name" value="DIAMINE N-ACETYLTRANSFERASE"/>
    <property type="match status" value="1"/>
</dbReference>
<feature type="domain" description="N-acetyltransferase" evidence="3">
    <location>
        <begin position="3"/>
        <end position="141"/>
    </location>
</feature>
<dbReference type="InterPro" id="IPR000182">
    <property type="entry name" value="GNAT_dom"/>
</dbReference>
<dbReference type="PANTHER" id="PTHR10545:SF29">
    <property type="entry name" value="GH14572P-RELATED"/>
    <property type="match status" value="1"/>
</dbReference>
<keyword evidence="1" id="KW-0808">Transferase</keyword>
<organism evidence="4 5">
    <name type="scientific">Winogradskyella jejuensis</name>
    <dbReference type="NCBI Taxonomy" id="1089305"/>
    <lineage>
        <taxon>Bacteria</taxon>
        <taxon>Pseudomonadati</taxon>
        <taxon>Bacteroidota</taxon>
        <taxon>Flavobacteriia</taxon>
        <taxon>Flavobacteriales</taxon>
        <taxon>Flavobacteriaceae</taxon>
        <taxon>Winogradskyella</taxon>
    </lineage>
</organism>
<dbReference type="CDD" id="cd04301">
    <property type="entry name" value="NAT_SF"/>
    <property type="match status" value="1"/>
</dbReference>
<reference evidence="5" key="1">
    <citation type="submission" date="2016-11" db="EMBL/GenBank/DDBJ databases">
        <authorList>
            <person name="Varghese N."/>
            <person name="Submissions S."/>
        </authorList>
    </citation>
    <scope>NUCLEOTIDE SEQUENCE [LARGE SCALE GENOMIC DNA]</scope>
    <source>
        <strain evidence="5">DSM 25330</strain>
    </source>
</reference>
<dbReference type="STRING" id="1089305.SAMN05444148_0520"/>
<keyword evidence="5" id="KW-1185">Reference proteome</keyword>
<dbReference type="EMBL" id="FQWS01000001">
    <property type="protein sequence ID" value="SHG59831.1"/>
    <property type="molecule type" value="Genomic_DNA"/>
</dbReference>
<evidence type="ECO:0000256" key="1">
    <source>
        <dbReference type="ARBA" id="ARBA00022679"/>
    </source>
</evidence>
<dbReference type="Pfam" id="PF00583">
    <property type="entry name" value="Acetyltransf_1"/>
    <property type="match status" value="1"/>
</dbReference>
<dbReference type="InterPro" id="IPR051016">
    <property type="entry name" value="Diverse_Substrate_AcTransf"/>
</dbReference>
<dbReference type="RefSeq" id="WP_073082615.1">
    <property type="nucleotide sequence ID" value="NZ_FQWS01000001.1"/>
</dbReference>
<dbReference type="Gene3D" id="3.40.630.30">
    <property type="match status" value="1"/>
</dbReference>
<protein>
    <recommendedName>
        <fullName evidence="3">N-acetyltransferase domain-containing protein</fullName>
    </recommendedName>
</protein>
<dbReference type="AlphaFoldDB" id="A0A1M5L4B0"/>
<keyword evidence="2" id="KW-0012">Acyltransferase</keyword>
<sequence length="141" mass="16773">MNFTFRIISSEKISDVIPLVFKLNQGRISRAMLKDRFNEMVKQNYECAVIYDDDKIVGVTGLWFCTRHYAGKSVELDHVYISEDYRSQGLGKKFMQWINNYCISKGCNSMELNTYVNNYPSHKFYYNEGMEIWGYHFFKHL</sequence>
<evidence type="ECO:0000313" key="4">
    <source>
        <dbReference type="EMBL" id="SHG59831.1"/>
    </source>
</evidence>
<dbReference type="OrthoDB" id="9789603at2"/>
<dbReference type="SUPFAM" id="SSF55729">
    <property type="entry name" value="Acyl-CoA N-acyltransferases (Nat)"/>
    <property type="match status" value="1"/>
</dbReference>
<evidence type="ECO:0000256" key="2">
    <source>
        <dbReference type="ARBA" id="ARBA00023315"/>
    </source>
</evidence>